<reference evidence="2 3" key="1">
    <citation type="submission" date="2015-07" db="EMBL/GenBank/DDBJ databases">
        <title>Lactobacillus korensis/26-25/ whole genome sequencing.</title>
        <authorList>
            <person name="Kim M.K."/>
            <person name="Im W.-T."/>
            <person name="Srinivasan S."/>
            <person name="Lee J.-J."/>
        </authorList>
    </citation>
    <scope>NUCLEOTIDE SEQUENCE [LARGE SCALE GENOMIC DNA]</scope>
    <source>
        <strain evidence="2 3">26-25</strain>
    </source>
</reference>
<dbReference type="RefSeq" id="WP_048736036.1">
    <property type="nucleotide sequence ID" value="NZ_CP012033.1"/>
</dbReference>
<proteinExistence type="predicted"/>
<evidence type="ECO:0000256" key="1">
    <source>
        <dbReference type="SAM" id="Phobius"/>
    </source>
</evidence>
<evidence type="ECO:0000313" key="3">
    <source>
        <dbReference type="Proteomes" id="UP000036000"/>
    </source>
</evidence>
<keyword evidence="1" id="KW-1133">Transmembrane helix</keyword>
<accession>A0AAC8UXB3</accession>
<dbReference type="Proteomes" id="UP000036000">
    <property type="component" value="Chromosome"/>
</dbReference>
<evidence type="ECO:0000313" key="2">
    <source>
        <dbReference type="EMBL" id="AKP65756.1"/>
    </source>
</evidence>
<gene>
    <name evidence="2" type="ORF">ABN16_12570</name>
</gene>
<sequence length="131" mass="14674">MTKILRYVIRGVSYGAVAYLLLIAFHVTSDTVSPKIVVSLFLASGAIGVLSLIFDSDHEEVAWPLAFTIHLVGTAAVILLLMVYNNWSVGLSFWIDFVLVYIVIWVTVMLNQRLRVSQINQALKQRAKHKS</sequence>
<evidence type="ECO:0008006" key="4">
    <source>
        <dbReference type="Google" id="ProtNLM"/>
    </source>
</evidence>
<feature type="transmembrane region" description="Helical" evidence="1">
    <location>
        <begin position="91"/>
        <end position="110"/>
    </location>
</feature>
<name>A0AAC8UXB3_9LACO</name>
<organism evidence="2 3">
    <name type="scientific">Levilactobacillus koreensis</name>
    <dbReference type="NCBI Taxonomy" id="637971"/>
    <lineage>
        <taxon>Bacteria</taxon>
        <taxon>Bacillati</taxon>
        <taxon>Bacillota</taxon>
        <taxon>Bacilli</taxon>
        <taxon>Lactobacillales</taxon>
        <taxon>Lactobacillaceae</taxon>
        <taxon>Levilactobacillus</taxon>
    </lineage>
</organism>
<keyword evidence="3" id="KW-1185">Reference proteome</keyword>
<dbReference type="EMBL" id="CP012033">
    <property type="protein sequence ID" value="AKP65756.1"/>
    <property type="molecule type" value="Genomic_DNA"/>
</dbReference>
<dbReference type="Pfam" id="PF11457">
    <property type="entry name" value="DUF3021"/>
    <property type="match status" value="1"/>
</dbReference>
<protein>
    <recommendedName>
        <fullName evidence="4">DUF3021 domain-containing protein</fullName>
    </recommendedName>
</protein>
<dbReference type="KEGG" id="lko:ABN16_12570"/>
<dbReference type="AlphaFoldDB" id="A0AAC8UXB3"/>
<keyword evidence="1" id="KW-0472">Membrane</keyword>
<feature type="transmembrane region" description="Helical" evidence="1">
    <location>
        <begin position="61"/>
        <end position="85"/>
    </location>
</feature>
<feature type="transmembrane region" description="Helical" evidence="1">
    <location>
        <begin position="33"/>
        <end position="54"/>
    </location>
</feature>
<dbReference type="InterPro" id="IPR021560">
    <property type="entry name" value="DUF3021"/>
</dbReference>
<feature type="transmembrane region" description="Helical" evidence="1">
    <location>
        <begin position="7"/>
        <end position="27"/>
    </location>
</feature>
<keyword evidence="1" id="KW-0812">Transmembrane</keyword>